<comment type="subcellular location">
    <subcellularLocation>
        <location evidence="1">Membrane</location>
        <topology evidence="1">Multi-pass membrane protein</topology>
    </subcellularLocation>
</comment>
<protein>
    <submittedName>
        <fullName evidence="8">Putative inner membrane transporter yiJE</fullName>
    </submittedName>
</protein>
<feature type="transmembrane region" description="Helical" evidence="6">
    <location>
        <begin position="36"/>
        <end position="53"/>
    </location>
</feature>
<dbReference type="PANTHER" id="PTHR32322">
    <property type="entry name" value="INNER MEMBRANE TRANSPORTER"/>
    <property type="match status" value="1"/>
</dbReference>
<evidence type="ECO:0000256" key="2">
    <source>
        <dbReference type="ARBA" id="ARBA00007362"/>
    </source>
</evidence>
<evidence type="ECO:0000256" key="5">
    <source>
        <dbReference type="ARBA" id="ARBA00023136"/>
    </source>
</evidence>
<feature type="transmembrane region" description="Helical" evidence="6">
    <location>
        <begin position="65"/>
        <end position="82"/>
    </location>
</feature>
<dbReference type="Pfam" id="PF00892">
    <property type="entry name" value="EamA"/>
    <property type="match status" value="2"/>
</dbReference>
<dbReference type="SUPFAM" id="SSF103481">
    <property type="entry name" value="Multidrug resistance efflux transporter EmrE"/>
    <property type="match status" value="2"/>
</dbReference>
<dbReference type="OrthoDB" id="9810556at2"/>
<keyword evidence="4 6" id="KW-1133">Transmembrane helix</keyword>
<feature type="transmembrane region" description="Helical" evidence="6">
    <location>
        <begin position="153"/>
        <end position="170"/>
    </location>
</feature>
<keyword evidence="3 6" id="KW-0812">Transmembrane</keyword>
<feature type="transmembrane region" description="Helical" evidence="6">
    <location>
        <begin position="94"/>
        <end position="114"/>
    </location>
</feature>
<dbReference type="InterPro" id="IPR037185">
    <property type="entry name" value="EmrE-like"/>
</dbReference>
<evidence type="ECO:0000256" key="3">
    <source>
        <dbReference type="ARBA" id="ARBA00022692"/>
    </source>
</evidence>
<name>A0A128EX97_9GAMM</name>
<feature type="domain" description="EamA" evidence="7">
    <location>
        <begin position="151"/>
        <end position="287"/>
    </location>
</feature>
<dbReference type="InterPro" id="IPR000620">
    <property type="entry name" value="EamA_dom"/>
</dbReference>
<evidence type="ECO:0000313" key="9">
    <source>
        <dbReference type="Proteomes" id="UP000071641"/>
    </source>
</evidence>
<evidence type="ECO:0000259" key="7">
    <source>
        <dbReference type="Pfam" id="PF00892"/>
    </source>
</evidence>
<gene>
    <name evidence="8" type="primary">yijE</name>
    <name evidence="8" type="ORF">GCE9029_01314</name>
</gene>
<dbReference type="AlphaFoldDB" id="A0A128EX97"/>
<dbReference type="STRING" id="1796497.GCE9029_01314"/>
<organism evidence="8 9">
    <name type="scientific">Grimontia celer</name>
    <dbReference type="NCBI Taxonomy" id="1796497"/>
    <lineage>
        <taxon>Bacteria</taxon>
        <taxon>Pseudomonadati</taxon>
        <taxon>Pseudomonadota</taxon>
        <taxon>Gammaproteobacteria</taxon>
        <taxon>Vibrionales</taxon>
        <taxon>Vibrionaceae</taxon>
        <taxon>Grimontia</taxon>
    </lineage>
</organism>
<dbReference type="Proteomes" id="UP000071641">
    <property type="component" value="Unassembled WGS sequence"/>
</dbReference>
<keyword evidence="9" id="KW-1185">Reference proteome</keyword>
<feature type="transmembrane region" description="Helical" evidence="6">
    <location>
        <begin position="182"/>
        <end position="202"/>
    </location>
</feature>
<evidence type="ECO:0000256" key="4">
    <source>
        <dbReference type="ARBA" id="ARBA00022989"/>
    </source>
</evidence>
<reference evidence="9" key="1">
    <citation type="submission" date="2016-02" db="EMBL/GenBank/DDBJ databases">
        <authorList>
            <person name="Rodrigo-Torres Lidia"/>
            <person name="Arahal R.David."/>
        </authorList>
    </citation>
    <scope>NUCLEOTIDE SEQUENCE [LARGE SCALE GENOMIC DNA]</scope>
    <source>
        <strain evidence="9">CECT 9029</strain>
    </source>
</reference>
<proteinExistence type="inferred from homology"/>
<evidence type="ECO:0000256" key="1">
    <source>
        <dbReference type="ARBA" id="ARBA00004141"/>
    </source>
</evidence>
<dbReference type="RefSeq" id="WP_062661901.1">
    <property type="nucleotide sequence ID" value="NZ_FIZX01000001.1"/>
</dbReference>
<feature type="transmembrane region" description="Helical" evidence="6">
    <location>
        <begin position="214"/>
        <end position="234"/>
    </location>
</feature>
<feature type="transmembrane region" description="Helical" evidence="6">
    <location>
        <begin position="270"/>
        <end position="287"/>
    </location>
</feature>
<dbReference type="InterPro" id="IPR050638">
    <property type="entry name" value="AA-Vitamin_Transporters"/>
</dbReference>
<dbReference type="GO" id="GO:0016020">
    <property type="term" value="C:membrane"/>
    <property type="evidence" value="ECO:0007669"/>
    <property type="project" value="UniProtKB-SubCell"/>
</dbReference>
<dbReference type="EMBL" id="FIZX01000001">
    <property type="protein sequence ID" value="CZF79198.1"/>
    <property type="molecule type" value="Genomic_DNA"/>
</dbReference>
<comment type="similarity">
    <text evidence="2">Belongs to the EamA transporter family.</text>
</comment>
<dbReference type="PANTHER" id="PTHR32322:SF2">
    <property type="entry name" value="EAMA DOMAIN-CONTAINING PROTEIN"/>
    <property type="match status" value="1"/>
</dbReference>
<accession>A0A128EX97</accession>
<sequence length="296" mass="32051">MPSFAVSIFLLLGLIWGSNFIFMKWAAEFITPDQVAFLRVLFGFIPLFVYTLLTRKLSFSHLRHWPHFVVMSLLATAVYYYMFAEGTALLPSSIAGMLSGAIPLFTFVTAAIFLRSEPINRLSLAGTILGFCGMLMIAQPWNTGTGSVDPIGVIYMIAGALSVGVSFVYAKKFVSPLGIPAVALATYQIGFATLFLAFITHWQGMTNVLSDTRASLGLIVGLGILGTGVAYMMYYYIVEQLGAITASGSTYIPPVVALIIGAVFVGEEVSVLEIAAMLIILVGVWMIQKAKRVQAK</sequence>
<evidence type="ECO:0000313" key="8">
    <source>
        <dbReference type="EMBL" id="CZF79198.1"/>
    </source>
</evidence>
<feature type="transmembrane region" description="Helical" evidence="6">
    <location>
        <begin position="121"/>
        <end position="141"/>
    </location>
</feature>
<keyword evidence="5 6" id="KW-0472">Membrane</keyword>
<feature type="domain" description="EamA" evidence="7">
    <location>
        <begin position="5"/>
        <end position="137"/>
    </location>
</feature>
<evidence type="ECO:0000256" key="6">
    <source>
        <dbReference type="SAM" id="Phobius"/>
    </source>
</evidence>
<feature type="transmembrane region" description="Helical" evidence="6">
    <location>
        <begin position="241"/>
        <end position="264"/>
    </location>
</feature>